<dbReference type="EMBL" id="JAMRYU010000001">
    <property type="protein sequence ID" value="MDC4238779.1"/>
    <property type="molecule type" value="Genomic_DNA"/>
</dbReference>
<name>A0A9X4AYI3_9CLOT</name>
<gene>
    <name evidence="1" type="ORF">NE398_01140</name>
</gene>
<comment type="caution">
    <text evidence="1">The sequence shown here is derived from an EMBL/GenBank/DDBJ whole genome shotgun (WGS) entry which is preliminary data.</text>
</comment>
<evidence type="ECO:0000313" key="2">
    <source>
        <dbReference type="Proteomes" id="UP001141183"/>
    </source>
</evidence>
<evidence type="ECO:0000313" key="1">
    <source>
        <dbReference type="EMBL" id="MDC4238779.1"/>
    </source>
</evidence>
<keyword evidence="2" id="KW-1185">Reference proteome</keyword>
<accession>A0A9X4AYI3</accession>
<protein>
    <submittedName>
        <fullName evidence="1">Uncharacterized protein</fullName>
    </submittedName>
</protein>
<reference evidence="1" key="1">
    <citation type="submission" date="2022-05" db="EMBL/GenBank/DDBJ databases">
        <title>Draft genome sequence of Clostridium tertium strain CP3 isolated from Peru.</title>
        <authorList>
            <person name="Hurtado R."/>
            <person name="Lima L."/>
            <person name="Sousa T."/>
            <person name="Jaiswal A.K."/>
            <person name="Tiwari S."/>
            <person name="Maturrano L."/>
            <person name="Brenig B."/>
            <person name="Azevedo V."/>
        </authorList>
    </citation>
    <scope>NUCLEOTIDE SEQUENCE</scope>
    <source>
        <strain evidence="1">CP3</strain>
    </source>
</reference>
<dbReference type="Proteomes" id="UP001141183">
    <property type="component" value="Unassembled WGS sequence"/>
</dbReference>
<organism evidence="1 2">
    <name type="scientific">Clostridium tertium</name>
    <dbReference type="NCBI Taxonomy" id="1559"/>
    <lineage>
        <taxon>Bacteria</taxon>
        <taxon>Bacillati</taxon>
        <taxon>Bacillota</taxon>
        <taxon>Clostridia</taxon>
        <taxon>Eubacteriales</taxon>
        <taxon>Clostridiaceae</taxon>
        <taxon>Clostridium</taxon>
    </lineage>
</organism>
<dbReference type="AlphaFoldDB" id="A0A9X4AYI3"/>
<dbReference type="RefSeq" id="WP_156804382.1">
    <property type="nucleotide sequence ID" value="NZ_CABKOG010000003.1"/>
</dbReference>
<proteinExistence type="predicted"/>
<sequence>MIELILYRLEDIHGKFFESKVFENLNPEKVEEFDKQFPYMKKLKLLGQWE</sequence>